<keyword evidence="2" id="KW-0472">Membrane</keyword>
<keyword evidence="2" id="KW-1133">Transmembrane helix</keyword>
<reference evidence="3 4" key="1">
    <citation type="submission" date="2016-10" db="EMBL/GenBank/DDBJ databases">
        <title>Proteomics and genomics reveal pathogen-plant mechanisms compatible with a hemibiotrophic lifestyle of Diplodia corticola.</title>
        <authorList>
            <person name="Fernandes I."/>
            <person name="De Jonge R."/>
            <person name="Van De Peer Y."/>
            <person name="Devreese B."/>
            <person name="Alves A."/>
            <person name="Esteves A.C."/>
        </authorList>
    </citation>
    <scope>NUCLEOTIDE SEQUENCE [LARGE SCALE GENOMIC DNA]</scope>
    <source>
        <strain evidence="3 4">CBS 112549</strain>
    </source>
</reference>
<gene>
    <name evidence="3" type="ORF">BKCO1_5100042</name>
</gene>
<dbReference type="AlphaFoldDB" id="A0A1J9RF30"/>
<protein>
    <submittedName>
        <fullName evidence="3">Uncharacterized protein</fullName>
    </submittedName>
</protein>
<feature type="region of interest" description="Disordered" evidence="1">
    <location>
        <begin position="1"/>
        <end position="32"/>
    </location>
</feature>
<dbReference type="GeneID" id="31017223"/>
<comment type="caution">
    <text evidence="3">The sequence shown here is derived from an EMBL/GenBank/DDBJ whole genome shotgun (WGS) entry which is preliminary data.</text>
</comment>
<feature type="transmembrane region" description="Helical" evidence="2">
    <location>
        <begin position="39"/>
        <end position="59"/>
    </location>
</feature>
<organism evidence="3 4">
    <name type="scientific">Diplodia corticola</name>
    <dbReference type="NCBI Taxonomy" id="236234"/>
    <lineage>
        <taxon>Eukaryota</taxon>
        <taxon>Fungi</taxon>
        <taxon>Dikarya</taxon>
        <taxon>Ascomycota</taxon>
        <taxon>Pezizomycotina</taxon>
        <taxon>Dothideomycetes</taxon>
        <taxon>Dothideomycetes incertae sedis</taxon>
        <taxon>Botryosphaeriales</taxon>
        <taxon>Botryosphaeriaceae</taxon>
        <taxon>Diplodia</taxon>
    </lineage>
</organism>
<feature type="compositionally biased region" description="Pro residues" evidence="1">
    <location>
        <begin position="1"/>
        <end position="13"/>
    </location>
</feature>
<evidence type="ECO:0000313" key="4">
    <source>
        <dbReference type="Proteomes" id="UP000183809"/>
    </source>
</evidence>
<proteinExistence type="predicted"/>
<keyword evidence="2" id="KW-0812">Transmembrane</keyword>
<name>A0A1J9RF30_9PEZI</name>
<dbReference type="Proteomes" id="UP000183809">
    <property type="component" value="Unassembled WGS sequence"/>
</dbReference>
<sequence length="223" mass="25394">MPQPPRPPLPLNPTPQSHSKSHPQSHPHPQPPHYRLTPLHLKLLSTIPTFFALAALCSLRHRARQSLIHHTTPSPNTPYPLHPTITTSPHLLLLFLLFLLPDLLFWLPLFYTVLVLQLGVIYQPDAALERAMAMRSEAERERWRAGWRVAEEEEERMRKERRKRRRLLLVPDVDVGGSGSGSGEWGVVRWGRDADGGAKAVEAVERGRRLTRAGRGEAVRWFA</sequence>
<dbReference type="EMBL" id="MNUE01000051">
    <property type="protein sequence ID" value="OJD31171.1"/>
    <property type="molecule type" value="Genomic_DNA"/>
</dbReference>
<evidence type="ECO:0000256" key="2">
    <source>
        <dbReference type="SAM" id="Phobius"/>
    </source>
</evidence>
<evidence type="ECO:0000256" key="1">
    <source>
        <dbReference type="SAM" id="MobiDB-lite"/>
    </source>
</evidence>
<dbReference type="RefSeq" id="XP_020127431.1">
    <property type="nucleotide sequence ID" value="XM_020276962.1"/>
</dbReference>
<evidence type="ECO:0000313" key="3">
    <source>
        <dbReference type="EMBL" id="OJD31171.1"/>
    </source>
</evidence>
<keyword evidence="4" id="KW-1185">Reference proteome</keyword>
<accession>A0A1J9RF30</accession>